<feature type="chain" id="PRO_5045620271" evidence="1">
    <location>
        <begin position="22"/>
        <end position="126"/>
    </location>
</feature>
<dbReference type="RefSeq" id="WP_221430727.1">
    <property type="nucleotide sequence ID" value="NZ_CP081294.1"/>
</dbReference>
<dbReference type="Proteomes" id="UP000824321">
    <property type="component" value="Chromosome"/>
</dbReference>
<evidence type="ECO:0000313" key="3">
    <source>
        <dbReference type="Proteomes" id="UP000824321"/>
    </source>
</evidence>
<evidence type="ECO:0000313" key="2">
    <source>
        <dbReference type="EMBL" id="QZD94985.1"/>
    </source>
</evidence>
<keyword evidence="1" id="KW-0732">Signal</keyword>
<accession>A0ABX9A137</accession>
<keyword evidence="3" id="KW-1185">Reference proteome</keyword>
<proteinExistence type="predicted"/>
<organism evidence="2 3">
    <name type="scientific">Qipengyuania gelatinilytica</name>
    <dbReference type="NCBI Taxonomy" id="2867231"/>
    <lineage>
        <taxon>Bacteria</taxon>
        <taxon>Pseudomonadati</taxon>
        <taxon>Pseudomonadota</taxon>
        <taxon>Alphaproteobacteria</taxon>
        <taxon>Sphingomonadales</taxon>
        <taxon>Erythrobacteraceae</taxon>
        <taxon>Qipengyuania</taxon>
    </lineage>
</organism>
<sequence length="126" mass="13707">MAKVKSPIKATALAAASLAMALPGIASGQSGSGSGPHYHLIQLSVESSKVSRERFREETRAIRDCGDARDVAEALGADIKKNRWVPAWKIPKRVRTVLKDVKTGHATEVFSNEPGVMRVLVICHRY</sequence>
<protein>
    <submittedName>
        <fullName evidence="2">Uncharacterized protein</fullName>
    </submittedName>
</protein>
<gene>
    <name evidence="2" type="ORF">K3136_13055</name>
</gene>
<feature type="signal peptide" evidence="1">
    <location>
        <begin position="1"/>
        <end position="21"/>
    </location>
</feature>
<name>A0ABX9A137_9SPHN</name>
<reference evidence="2 3" key="1">
    <citation type="submission" date="2021-08" db="EMBL/GenBank/DDBJ databases">
        <title>Comparative Genomics Analysis of the Genus Qipengyuania Reveals Extensive Genetic Diversity and Metabolic Versatility, Including the Description of Fifteen Novel Species.</title>
        <authorList>
            <person name="Liu Y."/>
        </authorList>
    </citation>
    <scope>NUCLEOTIDE SEQUENCE [LARGE SCALE GENOMIC DNA]</scope>
    <source>
        <strain evidence="2 3">1NDH1</strain>
    </source>
</reference>
<dbReference type="EMBL" id="CP081294">
    <property type="protein sequence ID" value="QZD94985.1"/>
    <property type="molecule type" value="Genomic_DNA"/>
</dbReference>
<evidence type="ECO:0000256" key="1">
    <source>
        <dbReference type="SAM" id="SignalP"/>
    </source>
</evidence>